<gene>
    <name evidence="1" type="ORF">ACOLOM_LOCUS6695</name>
</gene>
<dbReference type="Proteomes" id="UP000789525">
    <property type="component" value="Unassembled WGS sequence"/>
</dbReference>
<evidence type="ECO:0000313" key="2">
    <source>
        <dbReference type="Proteomes" id="UP000789525"/>
    </source>
</evidence>
<keyword evidence="2" id="KW-1185">Reference proteome</keyword>
<accession>A0ACA9MM72</accession>
<protein>
    <submittedName>
        <fullName evidence="1">7819_t:CDS:1</fullName>
    </submittedName>
</protein>
<reference evidence="1" key="1">
    <citation type="submission" date="2021-06" db="EMBL/GenBank/DDBJ databases">
        <authorList>
            <person name="Kallberg Y."/>
            <person name="Tangrot J."/>
            <person name="Rosling A."/>
        </authorList>
    </citation>
    <scope>NUCLEOTIDE SEQUENCE</scope>
    <source>
        <strain evidence="1">CL356</strain>
    </source>
</reference>
<proteinExistence type="predicted"/>
<sequence length="483" mass="49985">MCSNNTNNNSASNPSPFGSLLNQTSKPPFAASTQSSTTTTGFSLQQPIAPFTGFGTSQGSGFSSNTSVGNSTTSLSSNPPTFSVSSTGFGWFGKTQNADPGKNQSSNTSTGFSALSNTKSQATFGGFGGSLLSTSASTSPFATFPQPSSDGGKKDNTIGFNTSATSAPKFGSNPFNLGTTSKTTQAQSAPAFTMFTGFKTDTSVGSEASNKNTTTLASLGASSSGAGHTLNSTSGSNIFARIGSTSQSTQSSSLNISGNLFGSSGAKPLFDTSKKDNTGSTTSSSSLFATASVTTNSSVNIPKTTMPTFTATITSPIGGGGIKSSLTPSFSTTKPITTSAPPLIGGIGTSSLRTTSTTTPSTTATSVPTSGADQIPSWLKNNNIEGIINKWTKDLDNCSKKFHEQIKEVNQWDQKIIENNGRVTRLGEQINKADSIQAEIEAGLNNIESRQEELDKILSEYEQKFGDPALETLRPLDKERERS</sequence>
<organism evidence="1 2">
    <name type="scientific">Acaulospora colombiana</name>
    <dbReference type="NCBI Taxonomy" id="27376"/>
    <lineage>
        <taxon>Eukaryota</taxon>
        <taxon>Fungi</taxon>
        <taxon>Fungi incertae sedis</taxon>
        <taxon>Mucoromycota</taxon>
        <taxon>Glomeromycotina</taxon>
        <taxon>Glomeromycetes</taxon>
        <taxon>Diversisporales</taxon>
        <taxon>Acaulosporaceae</taxon>
        <taxon>Acaulospora</taxon>
    </lineage>
</organism>
<feature type="non-terminal residue" evidence="1">
    <location>
        <position position="483"/>
    </location>
</feature>
<evidence type="ECO:0000313" key="1">
    <source>
        <dbReference type="EMBL" id="CAG8601518.1"/>
    </source>
</evidence>
<name>A0ACA9MM72_9GLOM</name>
<dbReference type="EMBL" id="CAJVPT010014090">
    <property type="protein sequence ID" value="CAG8601518.1"/>
    <property type="molecule type" value="Genomic_DNA"/>
</dbReference>
<comment type="caution">
    <text evidence="1">The sequence shown here is derived from an EMBL/GenBank/DDBJ whole genome shotgun (WGS) entry which is preliminary data.</text>
</comment>